<keyword evidence="2" id="KW-1133">Transmembrane helix</keyword>
<dbReference type="OrthoDB" id="4770059at2759"/>
<keyword evidence="2" id="KW-0812">Transmembrane</keyword>
<accession>A0A9N8KFS4</accession>
<reference evidence="3" key="1">
    <citation type="submission" date="2020-06" db="EMBL/GenBank/DDBJ databases">
        <authorList>
            <person name="Onetto C."/>
        </authorList>
    </citation>
    <scope>NUCLEOTIDE SEQUENCE</scope>
</reference>
<comment type="caution">
    <text evidence="3">The sequence shown here is derived from an EMBL/GenBank/DDBJ whole genome shotgun (WGS) entry which is preliminary data.</text>
</comment>
<evidence type="ECO:0000313" key="4">
    <source>
        <dbReference type="Proteomes" id="UP000745764"/>
    </source>
</evidence>
<keyword evidence="4" id="KW-1185">Reference proteome</keyword>
<feature type="transmembrane region" description="Helical" evidence="2">
    <location>
        <begin position="138"/>
        <end position="160"/>
    </location>
</feature>
<dbReference type="EMBL" id="CAINUL010000002">
    <property type="protein sequence ID" value="CAD0107628.1"/>
    <property type="molecule type" value="Genomic_DNA"/>
</dbReference>
<gene>
    <name evidence="3" type="ORF">AWRI4620_LOCUS1883</name>
</gene>
<keyword evidence="2" id="KW-0472">Membrane</keyword>
<evidence type="ECO:0000256" key="1">
    <source>
        <dbReference type="SAM" id="MobiDB-lite"/>
    </source>
</evidence>
<dbReference type="Proteomes" id="UP000745764">
    <property type="component" value="Unassembled WGS sequence"/>
</dbReference>
<name>A0A9N8KFS4_9PEZI</name>
<dbReference type="AlphaFoldDB" id="A0A9N8KFS4"/>
<evidence type="ECO:0000313" key="3">
    <source>
        <dbReference type="EMBL" id="CAD0107628.1"/>
    </source>
</evidence>
<sequence length="236" mass="25125">NWHDDCYCYPTDWATAKTNYYIPGACPQGHTYAGIYFGQSLSAPYTSVNCCPSGMDLLGTTQCRTLITTPTHALLPNSKTSTISNFPFAGFATPLVVIWGPGDLSKFTPSAAPAIAVAKQAKEDAGTVSSGLSIGAKAGIGVGVSAGILLMVGVVIFAVFRVRKRRAKRLAPNSSDNGDFKSELPGDSSVERKTMAELDDQGESREMEGDAMFPELAHLIKSSELEVPHRVHELPG</sequence>
<evidence type="ECO:0000256" key="2">
    <source>
        <dbReference type="SAM" id="Phobius"/>
    </source>
</evidence>
<proteinExistence type="predicted"/>
<organism evidence="3 4">
    <name type="scientific">Aureobasidium uvarum</name>
    <dbReference type="NCBI Taxonomy" id="2773716"/>
    <lineage>
        <taxon>Eukaryota</taxon>
        <taxon>Fungi</taxon>
        <taxon>Dikarya</taxon>
        <taxon>Ascomycota</taxon>
        <taxon>Pezizomycotina</taxon>
        <taxon>Dothideomycetes</taxon>
        <taxon>Dothideomycetidae</taxon>
        <taxon>Dothideales</taxon>
        <taxon>Saccotheciaceae</taxon>
        <taxon>Aureobasidium</taxon>
    </lineage>
</organism>
<feature type="non-terminal residue" evidence="3">
    <location>
        <position position="236"/>
    </location>
</feature>
<feature type="region of interest" description="Disordered" evidence="1">
    <location>
        <begin position="171"/>
        <end position="206"/>
    </location>
</feature>
<protein>
    <submittedName>
        <fullName evidence="3">Uncharacterized protein</fullName>
    </submittedName>
</protein>
<feature type="compositionally biased region" description="Basic and acidic residues" evidence="1">
    <location>
        <begin position="178"/>
        <end position="206"/>
    </location>
</feature>
<feature type="non-terminal residue" evidence="3">
    <location>
        <position position="1"/>
    </location>
</feature>